<evidence type="ECO:0000256" key="24">
    <source>
        <dbReference type="RuleBase" id="RU003748"/>
    </source>
</evidence>
<evidence type="ECO:0000256" key="1">
    <source>
        <dbReference type="ARBA" id="ARBA00004123"/>
    </source>
</evidence>
<comment type="similarity">
    <text evidence="5">Belongs to the class-II aminoacyl-tRNA synthetase family.</text>
</comment>
<evidence type="ECO:0000256" key="18">
    <source>
        <dbReference type="ARBA" id="ARBA00023136"/>
    </source>
</evidence>
<keyword evidence="17" id="KW-0007">Acetylation</keyword>
<keyword evidence="9" id="KW-0963">Cytoplasm</keyword>
<feature type="region of interest" description="Disordered" evidence="25">
    <location>
        <begin position="46"/>
        <end position="80"/>
    </location>
</feature>
<comment type="function">
    <text evidence="23">Catalyzes the specific attachment of an amino acid to its cognate tRNA in a 2 step reaction: the amino acid (AA) is first activated by ATP to form AA-AMP and then transferred to the acceptor end of the tRNA. When secreted, acts as a signaling molecule that induces immune response through the activation of monocyte/macrophages. Catalyzes the synthesis of the signaling molecule diadenosine tetraphosphate (Ap4A), and thereby mediates disruption of the complex between HINT1 and MITF and the concomitant activation of MITF transcriptional activity.</text>
</comment>
<evidence type="ECO:0000256" key="16">
    <source>
        <dbReference type="ARBA" id="ARBA00022917"/>
    </source>
</evidence>
<comment type="caution">
    <text evidence="27">The sequence shown here is derived from an EMBL/GenBank/DDBJ whole genome shotgun (WGS) entry which is preliminary data.</text>
</comment>
<evidence type="ECO:0000256" key="21">
    <source>
        <dbReference type="ARBA" id="ARBA00030563"/>
    </source>
</evidence>
<dbReference type="PANTHER" id="PTHR42918:SF9">
    <property type="entry name" value="LYSINE--TRNA LIGASE"/>
    <property type="match status" value="1"/>
</dbReference>
<dbReference type="InterPro" id="IPR002313">
    <property type="entry name" value="Lys-tRNA-ligase_II"/>
</dbReference>
<keyword evidence="15" id="KW-0067">ATP-binding</keyword>
<dbReference type="GO" id="GO:0016740">
    <property type="term" value="F:transferase activity"/>
    <property type="evidence" value="ECO:0007669"/>
    <property type="project" value="UniProtKB-KW"/>
</dbReference>
<dbReference type="FunFam" id="2.40.50.140:FF:000050">
    <property type="entry name" value="Lysine--tRNA ligase"/>
    <property type="match status" value="1"/>
</dbReference>
<dbReference type="Pfam" id="PF00152">
    <property type="entry name" value="tRNA-synt_2"/>
    <property type="match status" value="1"/>
</dbReference>
<dbReference type="GO" id="GO:0005886">
    <property type="term" value="C:plasma membrane"/>
    <property type="evidence" value="ECO:0007669"/>
    <property type="project" value="UniProtKB-SubCell"/>
</dbReference>
<evidence type="ECO:0000256" key="3">
    <source>
        <dbReference type="ARBA" id="ARBA00004514"/>
    </source>
</evidence>
<dbReference type="GO" id="GO:0000049">
    <property type="term" value="F:tRNA binding"/>
    <property type="evidence" value="ECO:0007669"/>
    <property type="project" value="TreeGrafter"/>
</dbReference>
<keyword evidence="12" id="KW-0436">Ligase</keyword>
<dbReference type="PRINTS" id="PR00982">
    <property type="entry name" value="TRNASYNTHLYS"/>
</dbReference>
<feature type="compositionally biased region" description="Basic and acidic residues" evidence="25">
    <location>
        <begin position="48"/>
        <end position="61"/>
    </location>
</feature>
<dbReference type="InterPro" id="IPR018149">
    <property type="entry name" value="Lys-tRNA-synth_II_C"/>
</dbReference>
<dbReference type="HAMAP" id="MF_00252">
    <property type="entry name" value="Lys_tRNA_synth_class2"/>
    <property type="match status" value="1"/>
</dbReference>
<keyword evidence="16" id="KW-0648">Protein biosynthesis</keyword>
<keyword evidence="13" id="KW-0808">Transferase</keyword>
<protein>
    <recommendedName>
        <fullName evidence="7 24">Lysine--tRNA ligase</fullName>
        <ecNumber evidence="6 24">6.1.1.6</ecNumber>
    </recommendedName>
    <alternativeName>
        <fullName evidence="21 24">Lysyl-tRNA synthetase</fullName>
    </alternativeName>
</protein>
<evidence type="ECO:0000256" key="23">
    <source>
        <dbReference type="ARBA" id="ARBA00059215"/>
    </source>
</evidence>
<dbReference type="Proteomes" id="UP001107558">
    <property type="component" value="Chromosome 3"/>
</dbReference>
<sequence>MLTIFHTIQKATIPVLLKLERHQLQLRQIQVASGLCGKSELKRRMKAAQKEKEKQEKEAAAAEKAQTDANANANKENKIDEADISPNEYFKLRSGVVNELKKLPETHPYPHKFHVSSSLEDFIAKYSNLKDGEMLENEPLSVAGRVHAIRASGAKLIFYDVRGEGVKIQVMVNARLYSSEEKFFTDTDRIRRGDIVGIEGYPGKTKKGELSVIPKNIKILSPCLHMLPHLHFGLKDKETRFRQRYLDLILNNRVRDIFHVRSKIISYIRQFFDKMGFLEVETPMMNMIPGGATAKPFVTHHNDLNMDLYMRIAPELYLKMLVVGGLDRVYEIGRLFRNEGIDMTHNPEFTTCEFYMAYADYNDLIEITEKLLSGMVKSIHGSYKIKYHPNGEEGEEVEVDFTPPFKRVPMLKTLEEILKVKFPSATELHTKESNKFFDQLCIKHQVECPAPRTTARLLDKLVGQFLEEDCINPTFITDHPQLMSPLAKYHRSQPGLTERFELFVMKKEVCNAYTELNDPFVQRERFMQQASDKAAGDDEAQLIDENFCMSLEYGLPPTGGWGLGIDRLTMFLTDNNNIKEVLLFPAMKPDLGGPSEEATSAITANANVDKK</sequence>
<keyword evidence="14" id="KW-0547">Nucleotide-binding</keyword>
<evidence type="ECO:0000256" key="7">
    <source>
        <dbReference type="ARBA" id="ARBA00015745"/>
    </source>
</evidence>
<comment type="subcellular location">
    <subcellularLocation>
        <location evidence="2">Cell membrane</location>
        <topology evidence="2">Peripheral membrane protein</topology>
    </subcellularLocation>
    <subcellularLocation>
        <location evidence="3">Cytoplasm</location>
        <location evidence="3">Cytosol</location>
    </subcellularLocation>
    <subcellularLocation>
        <location evidence="1">Nucleus</location>
    </subcellularLocation>
    <subcellularLocation>
        <location evidence="4">Secreted</location>
    </subcellularLocation>
</comment>
<dbReference type="Gene3D" id="2.40.50.140">
    <property type="entry name" value="Nucleic acid-binding proteins"/>
    <property type="match status" value="1"/>
</dbReference>
<evidence type="ECO:0000256" key="11">
    <source>
        <dbReference type="ARBA" id="ARBA00022553"/>
    </source>
</evidence>
<dbReference type="GO" id="GO:0005634">
    <property type="term" value="C:nucleus"/>
    <property type="evidence" value="ECO:0007669"/>
    <property type="project" value="UniProtKB-SubCell"/>
</dbReference>
<evidence type="ECO:0000259" key="26">
    <source>
        <dbReference type="PROSITE" id="PS50862"/>
    </source>
</evidence>
<reference evidence="27" key="1">
    <citation type="submission" date="2021-03" db="EMBL/GenBank/DDBJ databases">
        <title>Chromosome level genome of the anhydrobiotic midge Polypedilum vanderplanki.</title>
        <authorList>
            <person name="Yoshida Y."/>
            <person name="Kikawada T."/>
            <person name="Gusev O."/>
        </authorList>
    </citation>
    <scope>NUCLEOTIDE SEQUENCE</scope>
    <source>
        <strain evidence="27">NIAS01</strain>
        <tissue evidence="27">Whole body or cell culture</tissue>
    </source>
</reference>
<evidence type="ECO:0000256" key="10">
    <source>
        <dbReference type="ARBA" id="ARBA00022525"/>
    </source>
</evidence>
<evidence type="ECO:0000313" key="28">
    <source>
        <dbReference type="Proteomes" id="UP001107558"/>
    </source>
</evidence>
<organism evidence="27 28">
    <name type="scientific">Polypedilum vanderplanki</name>
    <name type="common">Sleeping chironomid midge</name>
    <dbReference type="NCBI Taxonomy" id="319348"/>
    <lineage>
        <taxon>Eukaryota</taxon>
        <taxon>Metazoa</taxon>
        <taxon>Ecdysozoa</taxon>
        <taxon>Arthropoda</taxon>
        <taxon>Hexapoda</taxon>
        <taxon>Insecta</taxon>
        <taxon>Pterygota</taxon>
        <taxon>Neoptera</taxon>
        <taxon>Endopterygota</taxon>
        <taxon>Diptera</taxon>
        <taxon>Nematocera</taxon>
        <taxon>Chironomoidea</taxon>
        <taxon>Chironomidae</taxon>
        <taxon>Chironominae</taxon>
        <taxon>Polypedilum</taxon>
        <taxon>Polypedilum</taxon>
    </lineage>
</organism>
<evidence type="ECO:0000256" key="20">
    <source>
        <dbReference type="ARBA" id="ARBA00023242"/>
    </source>
</evidence>
<dbReference type="GO" id="GO:0005524">
    <property type="term" value="F:ATP binding"/>
    <property type="evidence" value="ECO:0007669"/>
    <property type="project" value="UniProtKB-KW"/>
</dbReference>
<keyword evidence="8" id="KW-1003">Cell membrane</keyword>
<dbReference type="CDD" id="cd04322">
    <property type="entry name" value="LysRS_N"/>
    <property type="match status" value="1"/>
</dbReference>
<evidence type="ECO:0000256" key="17">
    <source>
        <dbReference type="ARBA" id="ARBA00022990"/>
    </source>
</evidence>
<dbReference type="InterPro" id="IPR004365">
    <property type="entry name" value="NA-bd_OB_tRNA"/>
</dbReference>
<keyword evidence="10" id="KW-0964">Secreted</keyword>
<dbReference type="InterPro" id="IPR044136">
    <property type="entry name" value="Lys-tRNA-ligase_II_N"/>
</dbReference>
<dbReference type="InterPro" id="IPR006195">
    <property type="entry name" value="aa-tRNA-synth_II"/>
</dbReference>
<evidence type="ECO:0000256" key="2">
    <source>
        <dbReference type="ARBA" id="ARBA00004202"/>
    </source>
</evidence>
<dbReference type="GO" id="GO:0006430">
    <property type="term" value="P:lysyl-tRNA aminoacylation"/>
    <property type="evidence" value="ECO:0007669"/>
    <property type="project" value="InterPro"/>
</dbReference>
<dbReference type="FunFam" id="3.30.930.10:FF:000029">
    <property type="entry name" value="Lysine--tRNA ligase"/>
    <property type="match status" value="1"/>
</dbReference>
<dbReference type="AlphaFoldDB" id="A0A9J6BVG2"/>
<dbReference type="PROSITE" id="PS50862">
    <property type="entry name" value="AA_TRNA_LIGASE_II"/>
    <property type="match status" value="1"/>
</dbReference>
<dbReference type="Pfam" id="PF01336">
    <property type="entry name" value="tRNA_anti-codon"/>
    <property type="match status" value="1"/>
</dbReference>
<keyword evidence="19" id="KW-0030">Aminoacyl-tRNA synthetase</keyword>
<dbReference type="GO" id="GO:0005829">
    <property type="term" value="C:cytosol"/>
    <property type="evidence" value="ECO:0007669"/>
    <property type="project" value="UniProtKB-SubCell"/>
</dbReference>
<dbReference type="PIRSF" id="PIRSF039101">
    <property type="entry name" value="LysRS2"/>
    <property type="match status" value="1"/>
</dbReference>
<dbReference type="CDD" id="cd00775">
    <property type="entry name" value="LysRS_core"/>
    <property type="match status" value="1"/>
</dbReference>
<dbReference type="PANTHER" id="PTHR42918">
    <property type="entry name" value="LYSYL-TRNA SYNTHETASE"/>
    <property type="match status" value="1"/>
</dbReference>
<evidence type="ECO:0000256" key="15">
    <source>
        <dbReference type="ARBA" id="ARBA00022840"/>
    </source>
</evidence>
<evidence type="ECO:0000256" key="4">
    <source>
        <dbReference type="ARBA" id="ARBA00004613"/>
    </source>
</evidence>
<dbReference type="NCBIfam" id="TIGR00499">
    <property type="entry name" value="lysS_bact"/>
    <property type="match status" value="1"/>
</dbReference>
<evidence type="ECO:0000256" key="9">
    <source>
        <dbReference type="ARBA" id="ARBA00022490"/>
    </source>
</evidence>
<dbReference type="GO" id="GO:0004824">
    <property type="term" value="F:lysine-tRNA ligase activity"/>
    <property type="evidence" value="ECO:0007669"/>
    <property type="project" value="UniProtKB-EC"/>
</dbReference>
<evidence type="ECO:0000256" key="13">
    <source>
        <dbReference type="ARBA" id="ARBA00022679"/>
    </source>
</evidence>
<evidence type="ECO:0000256" key="5">
    <source>
        <dbReference type="ARBA" id="ARBA00008226"/>
    </source>
</evidence>
<gene>
    <name evidence="27" type="ORF">PVAND_003890</name>
</gene>
<evidence type="ECO:0000256" key="6">
    <source>
        <dbReference type="ARBA" id="ARBA00013166"/>
    </source>
</evidence>
<evidence type="ECO:0000313" key="27">
    <source>
        <dbReference type="EMBL" id="KAG5673884.1"/>
    </source>
</evidence>
<dbReference type="SUPFAM" id="SSF50249">
    <property type="entry name" value="Nucleic acid-binding proteins"/>
    <property type="match status" value="1"/>
</dbReference>
<evidence type="ECO:0000256" key="12">
    <source>
        <dbReference type="ARBA" id="ARBA00022598"/>
    </source>
</evidence>
<keyword evidence="20" id="KW-0539">Nucleus</keyword>
<dbReference type="OrthoDB" id="21243at2759"/>
<dbReference type="InterPro" id="IPR045864">
    <property type="entry name" value="aa-tRNA-synth_II/BPL/LPL"/>
</dbReference>
<keyword evidence="18" id="KW-0472">Membrane</keyword>
<dbReference type="EC" id="6.1.1.6" evidence="6 24"/>
<dbReference type="SUPFAM" id="SSF55681">
    <property type="entry name" value="Class II aaRS and biotin synthetases"/>
    <property type="match status" value="1"/>
</dbReference>
<dbReference type="NCBIfam" id="NF001756">
    <property type="entry name" value="PRK00484.1"/>
    <property type="match status" value="1"/>
</dbReference>
<keyword evidence="28" id="KW-1185">Reference proteome</keyword>
<dbReference type="GO" id="GO:0005739">
    <property type="term" value="C:mitochondrion"/>
    <property type="evidence" value="ECO:0007669"/>
    <property type="project" value="TreeGrafter"/>
</dbReference>
<accession>A0A9J6BVG2</accession>
<dbReference type="Gene3D" id="3.30.930.10">
    <property type="entry name" value="Bira Bifunctional Protein, Domain 2"/>
    <property type="match status" value="1"/>
</dbReference>
<dbReference type="EMBL" id="JADBJN010000003">
    <property type="protein sequence ID" value="KAG5673884.1"/>
    <property type="molecule type" value="Genomic_DNA"/>
</dbReference>
<dbReference type="InterPro" id="IPR004364">
    <property type="entry name" value="Aa-tRNA-synt_II"/>
</dbReference>
<dbReference type="GO" id="GO:0017101">
    <property type="term" value="C:aminoacyl-tRNA synthetase multienzyme complex"/>
    <property type="evidence" value="ECO:0007669"/>
    <property type="project" value="TreeGrafter"/>
</dbReference>
<comment type="catalytic activity">
    <reaction evidence="22 24">
        <text>tRNA(Lys) + L-lysine + ATP = L-lysyl-tRNA(Lys) + AMP + diphosphate</text>
        <dbReference type="Rhea" id="RHEA:20792"/>
        <dbReference type="Rhea" id="RHEA-COMP:9696"/>
        <dbReference type="Rhea" id="RHEA-COMP:9697"/>
        <dbReference type="ChEBI" id="CHEBI:30616"/>
        <dbReference type="ChEBI" id="CHEBI:32551"/>
        <dbReference type="ChEBI" id="CHEBI:33019"/>
        <dbReference type="ChEBI" id="CHEBI:78442"/>
        <dbReference type="ChEBI" id="CHEBI:78529"/>
        <dbReference type="ChEBI" id="CHEBI:456215"/>
        <dbReference type="EC" id="6.1.1.6"/>
    </reaction>
</comment>
<evidence type="ECO:0000256" key="22">
    <source>
        <dbReference type="ARBA" id="ARBA00048573"/>
    </source>
</evidence>
<dbReference type="InterPro" id="IPR034762">
    <property type="entry name" value="Lys-tRNA-ligase_II_bac/euk"/>
</dbReference>
<feature type="domain" description="Aminoacyl-transfer RNA synthetases class-II family profile" evidence="26">
    <location>
        <begin position="258"/>
        <end position="589"/>
    </location>
</feature>
<keyword evidence="11" id="KW-0597">Phosphoprotein</keyword>
<evidence type="ECO:0000256" key="14">
    <source>
        <dbReference type="ARBA" id="ARBA00022741"/>
    </source>
</evidence>
<evidence type="ECO:0000256" key="25">
    <source>
        <dbReference type="SAM" id="MobiDB-lite"/>
    </source>
</evidence>
<dbReference type="InterPro" id="IPR012340">
    <property type="entry name" value="NA-bd_OB-fold"/>
</dbReference>
<evidence type="ECO:0000256" key="8">
    <source>
        <dbReference type="ARBA" id="ARBA00022475"/>
    </source>
</evidence>
<evidence type="ECO:0000256" key="19">
    <source>
        <dbReference type="ARBA" id="ARBA00023146"/>
    </source>
</evidence>
<proteinExistence type="inferred from homology"/>
<name>A0A9J6BVG2_POLVA</name>
<dbReference type="GO" id="GO:0005576">
    <property type="term" value="C:extracellular region"/>
    <property type="evidence" value="ECO:0007669"/>
    <property type="project" value="UniProtKB-SubCell"/>
</dbReference>